<dbReference type="EMBL" id="FOBL01000025">
    <property type="protein sequence ID" value="SEM09654.1"/>
    <property type="molecule type" value="Genomic_DNA"/>
</dbReference>
<name>A0A1H7VKV1_9LACT</name>
<evidence type="ECO:0000256" key="1">
    <source>
        <dbReference type="SAM" id="SignalP"/>
    </source>
</evidence>
<dbReference type="InterPro" id="IPR058780">
    <property type="entry name" value="YhfM-like_dom"/>
</dbReference>
<feature type="domain" description="YhfM-like" evidence="2">
    <location>
        <begin position="78"/>
        <end position="165"/>
    </location>
</feature>
<organism evidence="4 5">
    <name type="scientific">Alkalibacterium putridalgicola</name>
    <dbReference type="NCBI Taxonomy" id="426703"/>
    <lineage>
        <taxon>Bacteria</taxon>
        <taxon>Bacillati</taxon>
        <taxon>Bacillota</taxon>
        <taxon>Bacilli</taxon>
        <taxon>Lactobacillales</taxon>
        <taxon>Carnobacteriaceae</taxon>
        <taxon>Alkalibacterium</taxon>
    </lineage>
</organism>
<reference evidence="4 5" key="1">
    <citation type="submission" date="2016-10" db="EMBL/GenBank/DDBJ databases">
        <authorList>
            <person name="de Groot N.N."/>
        </authorList>
    </citation>
    <scope>NUCLEOTIDE SEQUENCE [LARGE SCALE GENOMIC DNA]</scope>
    <source>
        <strain evidence="4 5">DSM 19182</strain>
    </source>
</reference>
<dbReference type="Pfam" id="PF26353">
    <property type="entry name" value="YhfM"/>
    <property type="match status" value="1"/>
</dbReference>
<dbReference type="Proteomes" id="UP000198548">
    <property type="component" value="Unassembled WGS sequence"/>
</dbReference>
<evidence type="ECO:0000313" key="3">
    <source>
        <dbReference type="EMBL" id="GEK89409.1"/>
    </source>
</evidence>
<dbReference type="OrthoDB" id="2738838at2"/>
<protein>
    <recommendedName>
        <fullName evidence="2">YhfM-like domain-containing protein</fullName>
    </recommendedName>
</protein>
<dbReference type="PROSITE" id="PS51257">
    <property type="entry name" value="PROKAR_LIPOPROTEIN"/>
    <property type="match status" value="1"/>
</dbReference>
<feature type="signal peptide" evidence="1">
    <location>
        <begin position="1"/>
        <end position="19"/>
    </location>
</feature>
<evidence type="ECO:0000313" key="5">
    <source>
        <dbReference type="Proteomes" id="UP000198548"/>
    </source>
</evidence>
<dbReference type="AlphaFoldDB" id="A0A1H7VKV1"/>
<proteinExistence type="predicted"/>
<evidence type="ECO:0000313" key="4">
    <source>
        <dbReference type="EMBL" id="SEM09654.1"/>
    </source>
</evidence>
<evidence type="ECO:0000313" key="6">
    <source>
        <dbReference type="Proteomes" id="UP000321425"/>
    </source>
</evidence>
<sequence length="177" mass="19693">MKLMKVAPFLVGTALLLVACGEQDDTTSDPAGSIAEQKEGIYESAQSDSEHYLKLVERAKPVWAGISYASLSGSVSSDYIAEIEDTESLQFIVDEMIEGSERQPGIVDVTQPYYDMKIDYADGSEEVFHLWVTEDELTGTIMDSENTHFIYTFSDEVSEQFLSLLPDELILEEPLSD</sequence>
<keyword evidence="1" id="KW-0732">Signal</keyword>
<keyword evidence="6" id="KW-1185">Reference proteome</keyword>
<dbReference type="EMBL" id="BJUX01000014">
    <property type="protein sequence ID" value="GEK89409.1"/>
    <property type="molecule type" value="Genomic_DNA"/>
</dbReference>
<gene>
    <name evidence="3" type="ORF">APU01nite_14480</name>
    <name evidence="4" type="ORF">SAMN04488100_12516</name>
</gene>
<accession>A0A1H7VKV1</accession>
<dbReference type="RefSeq" id="WP_091488953.1">
    <property type="nucleotide sequence ID" value="NZ_BJUX01000014.1"/>
</dbReference>
<feature type="chain" id="PRO_5038815045" description="YhfM-like domain-containing protein" evidence="1">
    <location>
        <begin position="20"/>
        <end position="177"/>
    </location>
</feature>
<reference evidence="3 6" key="2">
    <citation type="submission" date="2019-07" db="EMBL/GenBank/DDBJ databases">
        <title>Whole genome shotgun sequence of Alkalibacterium putridalgicola NBRC 103243.</title>
        <authorList>
            <person name="Hosoyama A."/>
            <person name="Uohara A."/>
            <person name="Ohji S."/>
            <person name="Ichikawa N."/>
        </authorList>
    </citation>
    <scope>NUCLEOTIDE SEQUENCE [LARGE SCALE GENOMIC DNA]</scope>
    <source>
        <strain evidence="3 6">NBRC 103243</strain>
    </source>
</reference>
<evidence type="ECO:0000259" key="2">
    <source>
        <dbReference type="Pfam" id="PF26353"/>
    </source>
</evidence>
<dbReference type="Proteomes" id="UP000321425">
    <property type="component" value="Unassembled WGS sequence"/>
</dbReference>